<keyword evidence="1" id="KW-0067">ATP-binding</keyword>
<evidence type="ECO:0000313" key="1">
    <source>
        <dbReference type="EMBL" id="MCM2562265.1"/>
    </source>
</evidence>
<name>A0ACC5ZWN3_9RHOB</name>
<comment type="caution">
    <text evidence="1">The sequence shown here is derived from an EMBL/GenBank/DDBJ whole genome shotgun (WGS) entry which is preliminary data.</text>
</comment>
<keyword evidence="1" id="KW-0547">Nucleotide-binding</keyword>
<keyword evidence="2" id="KW-1185">Reference proteome</keyword>
<protein>
    <submittedName>
        <fullName evidence="1">ATP-binding protein</fullName>
    </submittedName>
</protein>
<organism evidence="1 2">
    <name type="scientific">Lutimaribacter degradans</name>
    <dbReference type="NCBI Taxonomy" id="2945989"/>
    <lineage>
        <taxon>Bacteria</taxon>
        <taxon>Pseudomonadati</taxon>
        <taxon>Pseudomonadota</taxon>
        <taxon>Alphaproteobacteria</taxon>
        <taxon>Rhodobacterales</taxon>
        <taxon>Roseobacteraceae</taxon>
        <taxon>Lutimaribacter</taxon>
    </lineage>
</organism>
<accession>A0ACC5ZWN3</accession>
<proteinExistence type="predicted"/>
<gene>
    <name evidence="1" type="ORF">M8744_08910</name>
</gene>
<reference evidence="1" key="1">
    <citation type="submission" date="2022-06" db="EMBL/GenBank/DDBJ databases">
        <title>Lutimaribacter sp. EGI FJ00013, a novel bacterium isolated from a salt lake sediment enrichment.</title>
        <authorList>
            <person name="Gao L."/>
            <person name="Fang B.-Z."/>
            <person name="Li W.-J."/>
        </authorList>
    </citation>
    <scope>NUCLEOTIDE SEQUENCE</scope>
    <source>
        <strain evidence="1">EGI FJ00013</strain>
    </source>
</reference>
<dbReference type="Proteomes" id="UP001203036">
    <property type="component" value="Unassembled WGS sequence"/>
</dbReference>
<sequence>MAKFWSRVWRGRRGWVPMSGLIVGISLFLVLGAQLAWRGVAEMRALDQPYNDNVIWTVAQAEVEFLTLQRTILAVETGMARPADLRRAFNVFYSRLTTLREGPSYRAYLDAVDAAETLQALALRMEAHFARIDGPDAVLIAAAPAIRESLTPMNAALRGVSAGVLQVMVRERQEARTEVFGVLRDLALVAAILMVLMAVLSLVLWRLFVVARSRARALQQTSARLSTIVTTSRDAIVVTDGENRISEFNHAATALFGVPRRAVMGQPITRLVDVSGLDGAERRRVTGRRGDGGEVPLEVTRGAVHSDEGCVQVFVFRDISARMEIEQTLRSSRDEALAGERAKARFIAVMSHEMRTPLNGILGIVELLRGEARRHDDSRLKEYLDILEQSGEILLGHVNDVLEFTDLDTPGLRLAEEPVNLEDLSHAVMRGFAPAARRRGIKLERVVSLPGAGVVLGDPVRLRQVMTNLVDNALKNTTEGRVSLEISATAPGVAAPLVEIQVSDTGVGIAPDQQDRIFEDFVRLDPPDGVTREGTGLGLGIARRLVEAMGGEIGVESEPGEGSLFWVRLPLRVVMTEQASPHDDQPDREALVAPKLVLVVEDNAINRFLLREMLETDGHKVDTADNGAQGVEAARAVRYDLIVMDIAMPVMDGDDAARQIRNGGGPNAHTRIVGLTAHIKAAEAQPDDSCVFDQVLIKPLTWAALRALVEGRKPAPADLTQQRAPLLDPTALAALEGRLKPDARRALVDGLLCEGDALMDQIESGTAESEDLRRQVHSLAGAAAVLGARRLHLQLGEIETGLARGAPAPDMGSLGPLWRDTRAALERSLTAFDA</sequence>
<evidence type="ECO:0000313" key="2">
    <source>
        <dbReference type="Proteomes" id="UP001203036"/>
    </source>
</evidence>
<dbReference type="EMBL" id="JAMQGO010000004">
    <property type="protein sequence ID" value="MCM2562265.1"/>
    <property type="molecule type" value="Genomic_DNA"/>
</dbReference>